<dbReference type="PANTHER" id="PTHR39338:SF5">
    <property type="entry name" value="BLR6139 PROTEIN"/>
    <property type="match status" value="1"/>
</dbReference>
<gene>
    <name evidence="2" type="ORF">ACFQGD_16500</name>
</gene>
<reference evidence="3" key="1">
    <citation type="journal article" date="2019" name="Int. J. Syst. Evol. Microbiol.">
        <title>The Global Catalogue of Microorganisms (GCM) 10K type strain sequencing project: providing services to taxonomists for standard genome sequencing and annotation.</title>
        <authorList>
            <consortium name="The Broad Institute Genomics Platform"/>
            <consortium name="The Broad Institute Genome Sequencing Center for Infectious Disease"/>
            <person name="Wu L."/>
            <person name="Ma J."/>
        </authorList>
    </citation>
    <scope>NUCLEOTIDE SEQUENCE [LARGE SCALE GENOMIC DNA]</scope>
    <source>
        <strain evidence="3">KCTC 32255</strain>
    </source>
</reference>
<comment type="caution">
    <text evidence="2">The sequence shown here is derived from an EMBL/GenBank/DDBJ whole genome shotgun (WGS) entry which is preliminary data.</text>
</comment>
<dbReference type="Proteomes" id="UP001596337">
    <property type="component" value="Unassembled WGS sequence"/>
</dbReference>
<evidence type="ECO:0000313" key="3">
    <source>
        <dbReference type="Proteomes" id="UP001596337"/>
    </source>
</evidence>
<dbReference type="InterPro" id="IPR008912">
    <property type="entry name" value="Uncharacterised_CoxE"/>
</dbReference>
<proteinExistence type="predicted"/>
<dbReference type="PANTHER" id="PTHR39338">
    <property type="entry name" value="BLL5662 PROTEIN-RELATED"/>
    <property type="match status" value="1"/>
</dbReference>
<keyword evidence="3" id="KW-1185">Reference proteome</keyword>
<sequence length="477" mass="52828">MIHRFVRLLRLYGVRVSVPEVLDALRCAGQPGVLTDKKRLKAALRVALIKDRRDEPAFDEVFDAFFALIKVGGEDTSHGHGHEHDDLTDTGALESFTLSDEPSQTPQQGHEHGKPSSIRDYFDQEDLAQRYNLHQEANKIDIASLTDEIVLSKDNEIVAGSEGYRVQLDTERLHGAGAPGKLAGDSGTTVDAELTIAETEALLGWLNDQTEDQTGDESDAAALRKRMAGVLADLPRALKRHLEALLELETRAVESREQRVATVDSVAERERADLEESLRRLARTLRGALTHRRRVSPVGRVDPGKTMRRNMRYDGVPFAPVTVRRTEDKPRLVVLADVSLSVRATARFTLHLVHGLQDLFAQVRSFAFVADIAETTELFADHPADRALGLIFGGDVLDVDANSDYGAVISEFVSEYASSVTRRTTLLVLGDGRGNGNDPNLAGFAELTRRARETIWLTPEPRYSWGLERVSRFIGRA</sequence>
<protein>
    <submittedName>
        <fullName evidence="2">VWA domain-containing protein</fullName>
    </submittedName>
</protein>
<dbReference type="RefSeq" id="WP_345398977.1">
    <property type="nucleotide sequence ID" value="NZ_BAABLA010000076.1"/>
</dbReference>
<name>A0ABW2C2H0_9PSEU</name>
<evidence type="ECO:0000313" key="2">
    <source>
        <dbReference type="EMBL" id="MFC6868742.1"/>
    </source>
</evidence>
<feature type="compositionally biased region" description="Polar residues" evidence="1">
    <location>
        <begin position="97"/>
        <end position="108"/>
    </location>
</feature>
<feature type="region of interest" description="Disordered" evidence="1">
    <location>
        <begin position="97"/>
        <end position="117"/>
    </location>
</feature>
<dbReference type="EMBL" id="JBHSXX010000001">
    <property type="protein sequence ID" value="MFC6868742.1"/>
    <property type="molecule type" value="Genomic_DNA"/>
</dbReference>
<organism evidence="2 3">
    <name type="scientific">Haloechinothrix salitolerans</name>
    <dbReference type="NCBI Taxonomy" id="926830"/>
    <lineage>
        <taxon>Bacteria</taxon>
        <taxon>Bacillati</taxon>
        <taxon>Actinomycetota</taxon>
        <taxon>Actinomycetes</taxon>
        <taxon>Pseudonocardiales</taxon>
        <taxon>Pseudonocardiaceae</taxon>
        <taxon>Haloechinothrix</taxon>
    </lineage>
</organism>
<accession>A0ABW2C2H0</accession>
<evidence type="ECO:0000256" key="1">
    <source>
        <dbReference type="SAM" id="MobiDB-lite"/>
    </source>
</evidence>
<dbReference type="Pfam" id="PF05762">
    <property type="entry name" value="VWA_CoxE"/>
    <property type="match status" value="1"/>
</dbReference>